<keyword evidence="8" id="KW-1185">Reference proteome</keyword>
<evidence type="ECO:0000313" key="7">
    <source>
        <dbReference type="EMBL" id="THF98919.1"/>
    </source>
</evidence>
<name>A0A4S4D8W5_CAMSN</name>
<dbReference type="PANTHER" id="PTHR11040">
    <property type="entry name" value="ZINC/IRON TRANSPORTER"/>
    <property type="match status" value="1"/>
</dbReference>
<feature type="transmembrane region" description="Helical" evidence="5">
    <location>
        <begin position="249"/>
        <end position="268"/>
    </location>
</feature>
<evidence type="ECO:0008006" key="9">
    <source>
        <dbReference type="Google" id="ProtNLM"/>
    </source>
</evidence>
<dbReference type="InterPro" id="IPR003689">
    <property type="entry name" value="ZIP"/>
</dbReference>
<evidence type="ECO:0000256" key="5">
    <source>
        <dbReference type="SAM" id="Phobius"/>
    </source>
</evidence>
<keyword evidence="4 5" id="KW-0472">Membrane</keyword>
<feature type="transmembrane region" description="Helical" evidence="5">
    <location>
        <begin position="73"/>
        <end position="91"/>
    </location>
</feature>
<dbReference type="STRING" id="542762.A0A4S4D8W5"/>
<feature type="transmembrane region" description="Helical" evidence="5">
    <location>
        <begin position="188"/>
        <end position="208"/>
    </location>
</feature>
<feature type="transmembrane region" description="Helical" evidence="5">
    <location>
        <begin position="319"/>
        <end position="337"/>
    </location>
</feature>
<comment type="caution">
    <text evidence="7">The sequence shown here is derived from an EMBL/GenBank/DDBJ whole genome shotgun (WGS) entry which is preliminary data.</text>
</comment>
<dbReference type="AlphaFoldDB" id="A0A4S4D8W5"/>
<evidence type="ECO:0000256" key="6">
    <source>
        <dbReference type="SAM" id="SignalP"/>
    </source>
</evidence>
<evidence type="ECO:0000256" key="3">
    <source>
        <dbReference type="ARBA" id="ARBA00022989"/>
    </source>
</evidence>
<dbReference type="EMBL" id="SDRB02012119">
    <property type="protein sequence ID" value="THF98919.1"/>
    <property type="molecule type" value="Genomic_DNA"/>
</dbReference>
<dbReference type="PANTHER" id="PTHR11040:SF217">
    <property type="entry name" value="ZINC TRANSPORTER 11"/>
    <property type="match status" value="1"/>
</dbReference>
<feature type="transmembrane region" description="Helical" evidence="5">
    <location>
        <begin position="280"/>
        <end position="298"/>
    </location>
</feature>
<keyword evidence="6" id="KW-0732">Signal</keyword>
<dbReference type="Proteomes" id="UP000306102">
    <property type="component" value="Unassembled WGS sequence"/>
</dbReference>
<dbReference type="GO" id="GO:0005385">
    <property type="term" value="F:zinc ion transmembrane transporter activity"/>
    <property type="evidence" value="ECO:0007669"/>
    <property type="project" value="TreeGrafter"/>
</dbReference>
<proteinExistence type="predicted"/>
<organism evidence="7 8">
    <name type="scientific">Camellia sinensis var. sinensis</name>
    <name type="common">China tea</name>
    <dbReference type="NCBI Taxonomy" id="542762"/>
    <lineage>
        <taxon>Eukaryota</taxon>
        <taxon>Viridiplantae</taxon>
        <taxon>Streptophyta</taxon>
        <taxon>Embryophyta</taxon>
        <taxon>Tracheophyta</taxon>
        <taxon>Spermatophyta</taxon>
        <taxon>Magnoliopsida</taxon>
        <taxon>eudicotyledons</taxon>
        <taxon>Gunneridae</taxon>
        <taxon>Pentapetalae</taxon>
        <taxon>asterids</taxon>
        <taxon>Ericales</taxon>
        <taxon>Theaceae</taxon>
        <taxon>Camellia</taxon>
    </lineage>
</organism>
<feature type="transmembrane region" description="Helical" evidence="5">
    <location>
        <begin position="111"/>
        <end position="134"/>
    </location>
</feature>
<dbReference type="GO" id="GO:0016020">
    <property type="term" value="C:membrane"/>
    <property type="evidence" value="ECO:0007669"/>
    <property type="project" value="UniProtKB-SubCell"/>
</dbReference>
<evidence type="ECO:0000256" key="2">
    <source>
        <dbReference type="ARBA" id="ARBA00022692"/>
    </source>
</evidence>
<reference evidence="7 8" key="1">
    <citation type="journal article" date="2018" name="Proc. Natl. Acad. Sci. U.S.A.">
        <title>Draft genome sequence of Camellia sinensis var. sinensis provides insights into the evolution of the tea genome and tea quality.</title>
        <authorList>
            <person name="Wei C."/>
            <person name="Yang H."/>
            <person name="Wang S."/>
            <person name="Zhao J."/>
            <person name="Liu C."/>
            <person name="Gao L."/>
            <person name="Xia E."/>
            <person name="Lu Y."/>
            <person name="Tai Y."/>
            <person name="She G."/>
            <person name="Sun J."/>
            <person name="Cao H."/>
            <person name="Tong W."/>
            <person name="Gao Q."/>
            <person name="Li Y."/>
            <person name="Deng W."/>
            <person name="Jiang X."/>
            <person name="Wang W."/>
            <person name="Chen Q."/>
            <person name="Zhang S."/>
            <person name="Li H."/>
            <person name="Wu J."/>
            <person name="Wang P."/>
            <person name="Li P."/>
            <person name="Shi C."/>
            <person name="Zheng F."/>
            <person name="Jian J."/>
            <person name="Huang B."/>
            <person name="Shan D."/>
            <person name="Shi M."/>
            <person name="Fang C."/>
            <person name="Yue Y."/>
            <person name="Li F."/>
            <person name="Li D."/>
            <person name="Wei S."/>
            <person name="Han B."/>
            <person name="Jiang C."/>
            <person name="Yin Y."/>
            <person name="Xia T."/>
            <person name="Zhang Z."/>
            <person name="Bennetzen J.L."/>
            <person name="Zhao S."/>
            <person name="Wan X."/>
        </authorList>
    </citation>
    <scope>NUCLEOTIDE SEQUENCE [LARGE SCALE GENOMIC DNA]</scope>
    <source>
        <strain evidence="8">cv. Shuchazao</strain>
        <tissue evidence="7">Leaf</tissue>
    </source>
</reference>
<feature type="chain" id="PRO_5020882412" description="Zinc transporter 11" evidence="6">
    <location>
        <begin position="28"/>
        <end position="347"/>
    </location>
</feature>
<accession>A0A4S4D8W5</accession>
<evidence type="ECO:0000256" key="1">
    <source>
        <dbReference type="ARBA" id="ARBA00004141"/>
    </source>
</evidence>
<dbReference type="Pfam" id="PF02535">
    <property type="entry name" value="Zip"/>
    <property type="match status" value="1"/>
</dbReference>
<sequence>MHIFLRRHQLQCLLLFLLFCTAHGGDAEPPPTDAPDPRSKPLILVKIWCLVILFVTTFVAGISPYLVKWNEGLILLGTQFAGGVFLGTALMQFLSDSDDAFDSLISKHYPFAFMLGSVGFLIAMFADCVVLYVYRKQRSRDVRVQGGIQQRKSSSGVGTSQSQIQVDDGTDHIMNTLFFNAISFGDSVLLIIALCFHSIFEGIAIGVMDTQSRAWRALWTVTLHKVFAAIAMGIALLRTIPGHPLLSCTAYAFVFAISCPIGVAIGIVIDATAPGIVADWIYAIFMGLASGVFVYVSVNHLLFKGYLPEGTASVDMPHHKFVAVVLGVAAIAVVLIWDTSSRAYGGG</sequence>
<feature type="transmembrane region" description="Helical" evidence="5">
    <location>
        <begin position="214"/>
        <end position="237"/>
    </location>
</feature>
<evidence type="ECO:0000313" key="8">
    <source>
        <dbReference type="Proteomes" id="UP000306102"/>
    </source>
</evidence>
<gene>
    <name evidence="7" type="ORF">TEA_022126</name>
</gene>
<feature type="transmembrane region" description="Helical" evidence="5">
    <location>
        <begin position="43"/>
        <end position="66"/>
    </location>
</feature>
<evidence type="ECO:0000256" key="4">
    <source>
        <dbReference type="ARBA" id="ARBA00023136"/>
    </source>
</evidence>
<keyword evidence="3 5" id="KW-1133">Transmembrane helix</keyword>
<protein>
    <recommendedName>
        <fullName evidence="9">Zinc transporter 11</fullName>
    </recommendedName>
</protein>
<feature type="signal peptide" evidence="6">
    <location>
        <begin position="1"/>
        <end position="27"/>
    </location>
</feature>
<keyword evidence="2 5" id="KW-0812">Transmembrane</keyword>
<comment type="subcellular location">
    <subcellularLocation>
        <location evidence="1">Membrane</location>
        <topology evidence="1">Multi-pass membrane protein</topology>
    </subcellularLocation>
</comment>